<dbReference type="AlphaFoldDB" id="A0A9W7CNN6"/>
<dbReference type="OrthoDB" id="112568at2759"/>
<dbReference type="InterPro" id="IPR002200">
    <property type="entry name" value="Elicitin"/>
</dbReference>
<evidence type="ECO:0000256" key="1">
    <source>
        <dbReference type="ARBA" id="ARBA00004613"/>
    </source>
</evidence>
<evidence type="ECO:0000256" key="3">
    <source>
        <dbReference type="ARBA" id="ARBA00022525"/>
    </source>
</evidence>
<feature type="signal peptide" evidence="7">
    <location>
        <begin position="1"/>
        <end position="21"/>
    </location>
</feature>
<evidence type="ECO:0000256" key="6">
    <source>
        <dbReference type="RuleBase" id="RU368111"/>
    </source>
</evidence>
<proteinExistence type="inferred from homology"/>
<dbReference type="GO" id="GO:0005576">
    <property type="term" value="C:extracellular region"/>
    <property type="evidence" value="ECO:0007669"/>
    <property type="project" value="UniProtKB-SubCell"/>
</dbReference>
<name>A0A9W7CNN6_9STRA</name>
<protein>
    <recommendedName>
        <fullName evidence="6">Elicitin</fullName>
    </recommendedName>
</protein>
<comment type="similarity">
    <text evidence="2 6">Belongs to the elicitin family.</text>
</comment>
<accession>A0A9W7CNN6</accession>
<feature type="chain" id="PRO_5040791747" description="Elicitin" evidence="7">
    <location>
        <begin position="22"/>
        <end position="152"/>
    </location>
</feature>
<evidence type="ECO:0000256" key="2">
    <source>
        <dbReference type="ARBA" id="ARBA00009544"/>
    </source>
</evidence>
<dbReference type="EMBL" id="BSXT01000872">
    <property type="protein sequence ID" value="GMF35463.1"/>
    <property type="molecule type" value="Genomic_DNA"/>
</dbReference>
<comment type="function">
    <text evidence="6">Induces local and distal defense responses (incompatible hypersensitive reaction) in plants from the solanaceae and cruciferae families. Elicits leaf necrosis and causes the accumulation of pathogenesis-related proteins. Might interact with the lipidic molecules of the plasma membrane.</text>
</comment>
<sequence length="152" mass="15951">MQKLVIFLAALLSIVSFAVKAENCTVAEVYAALDPIASSPNFTTCQSDTNFTLLPFTPPSLDQSVAFCSSSACQSLLSTILSAGLLPDCKLVIGAHTLNLTSAVTIATRCASSLEERAVSKEEDEGKFGRTTDNVVTILGHSIPLDDLGLIA</sequence>
<evidence type="ECO:0000256" key="7">
    <source>
        <dbReference type="SAM" id="SignalP"/>
    </source>
</evidence>
<evidence type="ECO:0000313" key="8">
    <source>
        <dbReference type="EMBL" id="GMF35463.1"/>
    </source>
</evidence>
<evidence type="ECO:0000313" key="9">
    <source>
        <dbReference type="Proteomes" id="UP001165121"/>
    </source>
</evidence>
<dbReference type="Proteomes" id="UP001165121">
    <property type="component" value="Unassembled WGS sequence"/>
</dbReference>
<keyword evidence="7" id="KW-0732">Signal</keyword>
<evidence type="ECO:0000256" key="5">
    <source>
        <dbReference type="ARBA" id="ARBA00023157"/>
    </source>
</evidence>
<dbReference type="GO" id="GO:0052040">
    <property type="term" value="P:symbiont-mediated perturbation of host programmed cell death"/>
    <property type="evidence" value="ECO:0007669"/>
    <property type="project" value="UniProtKB-UniRule"/>
</dbReference>
<gene>
    <name evidence="8" type="ORF">Pfra01_000939300</name>
</gene>
<comment type="subcellular location">
    <subcellularLocation>
        <location evidence="1 6">Secreted</location>
    </subcellularLocation>
</comment>
<keyword evidence="4 6" id="KW-0928">Hypersensitive response elicitation</keyword>
<keyword evidence="5 6" id="KW-1015">Disulfide bond</keyword>
<reference evidence="8" key="1">
    <citation type="submission" date="2023-04" db="EMBL/GenBank/DDBJ databases">
        <title>Phytophthora fragariaefolia NBRC 109709.</title>
        <authorList>
            <person name="Ichikawa N."/>
            <person name="Sato H."/>
            <person name="Tonouchi N."/>
        </authorList>
    </citation>
    <scope>NUCLEOTIDE SEQUENCE</scope>
    <source>
        <strain evidence="8">NBRC 109709</strain>
    </source>
</reference>
<keyword evidence="9" id="KW-1185">Reference proteome</keyword>
<dbReference type="SMART" id="SM01187">
    <property type="entry name" value="Elicitin"/>
    <property type="match status" value="1"/>
</dbReference>
<keyword evidence="3 6" id="KW-0964">Secreted</keyword>
<evidence type="ECO:0000256" key="4">
    <source>
        <dbReference type="ARBA" id="ARBA00022978"/>
    </source>
</evidence>
<dbReference type="InterPro" id="IPR036470">
    <property type="entry name" value="Elicitin_sf"/>
</dbReference>
<dbReference type="Pfam" id="PF00964">
    <property type="entry name" value="Elicitin"/>
    <property type="match status" value="1"/>
</dbReference>
<dbReference type="Gene3D" id="1.10.239.10">
    <property type="entry name" value="Elicitin domain"/>
    <property type="match status" value="1"/>
</dbReference>
<dbReference type="SUPFAM" id="SSF48647">
    <property type="entry name" value="Fungal elicitin"/>
    <property type="match status" value="1"/>
</dbReference>
<organism evidence="8 9">
    <name type="scientific">Phytophthora fragariaefolia</name>
    <dbReference type="NCBI Taxonomy" id="1490495"/>
    <lineage>
        <taxon>Eukaryota</taxon>
        <taxon>Sar</taxon>
        <taxon>Stramenopiles</taxon>
        <taxon>Oomycota</taxon>
        <taxon>Peronosporomycetes</taxon>
        <taxon>Peronosporales</taxon>
        <taxon>Peronosporaceae</taxon>
        <taxon>Phytophthora</taxon>
    </lineage>
</organism>
<comment type="caution">
    <text evidence="8">The sequence shown here is derived from an EMBL/GenBank/DDBJ whole genome shotgun (WGS) entry which is preliminary data.</text>
</comment>